<gene>
    <name evidence="1" type="ORF">BPOR_0382g00100</name>
</gene>
<dbReference type="Proteomes" id="UP000297280">
    <property type="component" value="Unassembled WGS sequence"/>
</dbReference>
<dbReference type="AlphaFoldDB" id="A0A4Z1KPG1"/>
<sequence length="82" mass="9158">MDHVEHIRDSEDFSVTHGQSSINPIELDGILFMAMQFVADIKGNDSGHWETTCITTAHYILDVDESVSAEVDKTVGEDTYLE</sequence>
<keyword evidence="2" id="KW-1185">Reference proteome</keyword>
<proteinExistence type="predicted"/>
<organism evidence="1 2">
    <name type="scientific">Botrytis porri</name>
    <dbReference type="NCBI Taxonomy" id="87229"/>
    <lineage>
        <taxon>Eukaryota</taxon>
        <taxon>Fungi</taxon>
        <taxon>Dikarya</taxon>
        <taxon>Ascomycota</taxon>
        <taxon>Pezizomycotina</taxon>
        <taxon>Leotiomycetes</taxon>
        <taxon>Helotiales</taxon>
        <taxon>Sclerotiniaceae</taxon>
        <taxon>Botrytis</taxon>
    </lineage>
</organism>
<evidence type="ECO:0000313" key="1">
    <source>
        <dbReference type="EMBL" id="TGO85594.1"/>
    </source>
</evidence>
<protein>
    <submittedName>
        <fullName evidence="1">Uncharacterized protein</fullName>
    </submittedName>
</protein>
<evidence type="ECO:0000313" key="2">
    <source>
        <dbReference type="Proteomes" id="UP000297280"/>
    </source>
</evidence>
<reference evidence="1 2" key="1">
    <citation type="submission" date="2017-12" db="EMBL/GenBank/DDBJ databases">
        <title>Comparative genomics of Botrytis spp.</title>
        <authorList>
            <person name="Valero-Jimenez C.A."/>
            <person name="Tapia P."/>
            <person name="Veloso J."/>
            <person name="Silva-Moreno E."/>
            <person name="Staats M."/>
            <person name="Valdes J.H."/>
            <person name="Van Kan J.A.L."/>
        </authorList>
    </citation>
    <scope>NUCLEOTIDE SEQUENCE [LARGE SCALE GENOMIC DNA]</scope>
    <source>
        <strain evidence="1 2">MUCL3349</strain>
    </source>
</reference>
<accession>A0A4Z1KPG1</accession>
<comment type="caution">
    <text evidence="1">The sequence shown here is derived from an EMBL/GenBank/DDBJ whole genome shotgun (WGS) entry which is preliminary data.</text>
</comment>
<dbReference type="EMBL" id="PQXO01000381">
    <property type="protein sequence ID" value="TGO85594.1"/>
    <property type="molecule type" value="Genomic_DNA"/>
</dbReference>
<name>A0A4Z1KPG1_9HELO</name>